<evidence type="ECO:0000256" key="7">
    <source>
        <dbReference type="ARBA" id="ARBA00023136"/>
    </source>
</evidence>
<evidence type="ECO:0000256" key="6">
    <source>
        <dbReference type="ARBA" id="ARBA00023004"/>
    </source>
</evidence>
<sequence length="232" mass="25065">MATSTLPVAKPAVRSSIGLKILMAVTGLIFLGYVALHAYGNLMVLGGAEKFNTYAHHLRTIGMPMLPYGGLLWIVRVVLIGSLALHAYSAFTLWSRANGARSTRYAVKKAAASSLASRTMRYGGVALLLFVIFHILHLTTHTIHPQGKVPSPYENVVGSFEIWWVTLIYVLAVTALAFHLFHGVWSASQTLGLTSSAAARTRAKAISHAVGGLIWLAFLIPPMSILFGIVKK</sequence>
<dbReference type="CDD" id="cd03498">
    <property type="entry name" value="SQR_TypeB_2_TM"/>
    <property type="match status" value="1"/>
</dbReference>
<protein>
    <submittedName>
        <fullName evidence="9">Succinate dehydrogenase cytochrome b subunit</fullName>
    </submittedName>
</protein>
<name>A0ABN2L771_9MICO</name>
<feature type="transmembrane region" description="Helical" evidence="8">
    <location>
        <begin position="73"/>
        <end position="94"/>
    </location>
</feature>
<feature type="transmembrane region" description="Helical" evidence="8">
    <location>
        <begin position="21"/>
        <end position="40"/>
    </location>
</feature>
<evidence type="ECO:0000313" key="10">
    <source>
        <dbReference type="Proteomes" id="UP001501475"/>
    </source>
</evidence>
<comment type="caution">
    <text evidence="9">The sequence shown here is derived from an EMBL/GenBank/DDBJ whole genome shotgun (WGS) entry which is preliminary data.</text>
</comment>
<feature type="transmembrane region" description="Helical" evidence="8">
    <location>
        <begin position="122"/>
        <end position="143"/>
    </location>
</feature>
<evidence type="ECO:0000313" key="9">
    <source>
        <dbReference type="EMBL" id="GAA1777594.1"/>
    </source>
</evidence>
<dbReference type="InterPro" id="IPR011138">
    <property type="entry name" value="Cytochrome_b-558"/>
</dbReference>
<dbReference type="InterPro" id="IPR034804">
    <property type="entry name" value="SQR/QFR_C/D"/>
</dbReference>
<evidence type="ECO:0000256" key="5">
    <source>
        <dbReference type="ARBA" id="ARBA00022989"/>
    </source>
</evidence>
<feature type="transmembrane region" description="Helical" evidence="8">
    <location>
        <begin position="163"/>
        <end position="185"/>
    </location>
</feature>
<comment type="subcellular location">
    <subcellularLocation>
        <location evidence="1">Membrane</location>
    </subcellularLocation>
</comment>
<organism evidence="9 10">
    <name type="scientific">Nostocoides vanveenii</name>
    <dbReference type="NCBI Taxonomy" id="330835"/>
    <lineage>
        <taxon>Bacteria</taxon>
        <taxon>Bacillati</taxon>
        <taxon>Actinomycetota</taxon>
        <taxon>Actinomycetes</taxon>
        <taxon>Micrococcales</taxon>
        <taxon>Intrasporangiaceae</taxon>
        <taxon>Nostocoides</taxon>
    </lineage>
</organism>
<dbReference type="Pfam" id="PF01127">
    <property type="entry name" value="Sdh_cyt"/>
    <property type="match status" value="1"/>
</dbReference>
<dbReference type="InterPro" id="IPR000701">
    <property type="entry name" value="SuccDH_FuR_B_TM-su"/>
</dbReference>
<evidence type="ECO:0000256" key="1">
    <source>
        <dbReference type="ARBA" id="ARBA00004370"/>
    </source>
</evidence>
<evidence type="ECO:0000256" key="8">
    <source>
        <dbReference type="SAM" id="Phobius"/>
    </source>
</evidence>
<dbReference type="Proteomes" id="UP001501475">
    <property type="component" value="Unassembled WGS sequence"/>
</dbReference>
<keyword evidence="2" id="KW-0349">Heme</keyword>
<feature type="transmembrane region" description="Helical" evidence="8">
    <location>
        <begin position="206"/>
        <end position="230"/>
    </location>
</feature>
<reference evidence="9 10" key="1">
    <citation type="journal article" date="2019" name="Int. J. Syst. Evol. Microbiol.">
        <title>The Global Catalogue of Microorganisms (GCM) 10K type strain sequencing project: providing services to taxonomists for standard genome sequencing and annotation.</title>
        <authorList>
            <consortium name="The Broad Institute Genomics Platform"/>
            <consortium name="The Broad Institute Genome Sequencing Center for Infectious Disease"/>
            <person name="Wu L."/>
            <person name="Ma J."/>
        </authorList>
    </citation>
    <scope>NUCLEOTIDE SEQUENCE [LARGE SCALE GENOMIC DNA]</scope>
    <source>
        <strain evidence="9 10">JCM 15591</strain>
    </source>
</reference>
<evidence type="ECO:0000256" key="3">
    <source>
        <dbReference type="ARBA" id="ARBA00022692"/>
    </source>
</evidence>
<keyword evidence="10" id="KW-1185">Reference proteome</keyword>
<keyword evidence="5 8" id="KW-1133">Transmembrane helix</keyword>
<dbReference type="NCBIfam" id="TIGR02046">
    <property type="entry name" value="sdhC_b558_fam"/>
    <property type="match status" value="1"/>
</dbReference>
<dbReference type="SUPFAM" id="SSF81343">
    <property type="entry name" value="Fumarate reductase respiratory complex transmembrane subunits"/>
    <property type="match status" value="1"/>
</dbReference>
<keyword evidence="7 8" id="KW-0472">Membrane</keyword>
<dbReference type="Gene3D" id="1.20.1300.10">
    <property type="entry name" value="Fumarate reductase/succinate dehydrogenase, transmembrane subunit"/>
    <property type="match status" value="1"/>
</dbReference>
<evidence type="ECO:0000256" key="2">
    <source>
        <dbReference type="ARBA" id="ARBA00022617"/>
    </source>
</evidence>
<accession>A0ABN2L771</accession>
<keyword evidence="6" id="KW-0408">Iron</keyword>
<dbReference type="EMBL" id="BAAAPN010000107">
    <property type="protein sequence ID" value="GAA1777594.1"/>
    <property type="molecule type" value="Genomic_DNA"/>
</dbReference>
<keyword evidence="4" id="KW-0479">Metal-binding</keyword>
<keyword evidence="3 8" id="KW-0812">Transmembrane</keyword>
<evidence type="ECO:0000256" key="4">
    <source>
        <dbReference type="ARBA" id="ARBA00022723"/>
    </source>
</evidence>
<dbReference type="RefSeq" id="WP_324385605.1">
    <property type="nucleotide sequence ID" value="NZ_BAAAPN010000107.1"/>
</dbReference>
<gene>
    <name evidence="9" type="ORF">GCM10009810_38300</name>
</gene>
<proteinExistence type="predicted"/>